<dbReference type="STRING" id="223786.SAMN05216234_1286"/>
<gene>
    <name evidence="1" type="ORF">SAMN05216234_1286</name>
</gene>
<dbReference type="AlphaFoldDB" id="A0A1I5RQT5"/>
<sequence length="128" mass="14991">MENLRYEAEINQLENTRVLLDSQISTFIYRYYPQSKQASDQADKEYFTTLLKANGAENLEADIVARVQNFFAGKTLDEVVEDVTDENKEAYIQLIKVGIRVTWVQMCKQELKKAIEEDREPEYPEYPL</sequence>
<name>A0A1I5RQT5_9BACT</name>
<reference evidence="1 2" key="1">
    <citation type="submission" date="2016-10" db="EMBL/GenBank/DDBJ databases">
        <authorList>
            <person name="de Groot N.N."/>
        </authorList>
    </citation>
    <scope>NUCLEOTIDE SEQUENCE [LARGE SCALE GENOMIC DNA]</scope>
    <source>
        <strain evidence="1 2">EP1-55-1</strain>
    </source>
</reference>
<organism evidence="1 2">
    <name type="scientific">Hydrogenimonas thermophila</name>
    <dbReference type="NCBI Taxonomy" id="223786"/>
    <lineage>
        <taxon>Bacteria</taxon>
        <taxon>Pseudomonadati</taxon>
        <taxon>Campylobacterota</taxon>
        <taxon>Epsilonproteobacteria</taxon>
        <taxon>Campylobacterales</taxon>
        <taxon>Hydrogenimonadaceae</taxon>
        <taxon>Hydrogenimonas</taxon>
    </lineage>
</organism>
<dbReference type="Proteomes" id="UP000199227">
    <property type="component" value="Unassembled WGS sequence"/>
</dbReference>
<keyword evidence="2" id="KW-1185">Reference proteome</keyword>
<protein>
    <submittedName>
        <fullName evidence="1">Uncharacterized protein</fullName>
    </submittedName>
</protein>
<dbReference type="EMBL" id="FOXB01000028">
    <property type="protein sequence ID" value="SFP60276.1"/>
    <property type="molecule type" value="Genomic_DNA"/>
</dbReference>
<evidence type="ECO:0000313" key="1">
    <source>
        <dbReference type="EMBL" id="SFP60276.1"/>
    </source>
</evidence>
<accession>A0A1I5RQT5</accession>
<dbReference type="RefSeq" id="WP_092913048.1">
    <property type="nucleotide sequence ID" value="NZ_FOXB01000028.1"/>
</dbReference>
<evidence type="ECO:0000313" key="2">
    <source>
        <dbReference type="Proteomes" id="UP000199227"/>
    </source>
</evidence>
<proteinExistence type="predicted"/>